<gene>
    <name evidence="1" type="ORF">CEP54_004594</name>
</gene>
<dbReference type="AlphaFoldDB" id="A0A428QHM0"/>
<name>A0A428QHM0_9HYPO</name>
<evidence type="ECO:0000313" key="2">
    <source>
        <dbReference type="Proteomes" id="UP000288168"/>
    </source>
</evidence>
<keyword evidence="2" id="KW-1185">Reference proteome</keyword>
<dbReference type="OrthoDB" id="5428890at2759"/>
<accession>A0A428QHM0</accession>
<reference evidence="1 2" key="1">
    <citation type="submission" date="2017-06" db="EMBL/GenBank/DDBJ databases">
        <title>Comparative genomic analysis of Ambrosia Fusariam Clade fungi.</title>
        <authorList>
            <person name="Stajich J.E."/>
            <person name="Carrillo J."/>
            <person name="Kijimoto T."/>
            <person name="Eskalen A."/>
            <person name="O'Donnell K."/>
            <person name="Kasson M."/>
        </authorList>
    </citation>
    <scope>NUCLEOTIDE SEQUENCE [LARGE SCALE GENOMIC DNA]</scope>
    <source>
        <strain evidence="1 2">NRRL62584</strain>
    </source>
</reference>
<sequence length="371" mass="41887">MFDIPSPYPLRDVSEEDLVGLVETLWNWKLCEPCRLEPGQSPCASQPCSGIRWARMKPFFDYYKNITAAYVPGMVAGTPPALSSHRELCAIIQVLKENPDTKRSELTSTHFANRGGQAPTPDDQDRAFNLALRVMVTVTCCLDNRSVDTLEAGLQPIPWRDDMTWTQFLSTAFPVIDLDPSDSRDATSRRINELVTARRLMKVARLRFVPTDELRNHLKLNQQDGTVELYHHTAFLKESLIASRKTEEGHIPRQLAIEVLNSIQKTLFPSTADARILLSSLVSKHNLDPDCLRFEPSSYLLEGEGATTYRYLESRLVELYEELDNPTPRGILEKWLERKSGARGVGISRFHISGLGWVAAVAASSWVTDWD</sequence>
<dbReference type="STRING" id="1325734.A0A428QHM0"/>
<organism evidence="1 2">
    <name type="scientific">Fusarium duplospermum</name>
    <dbReference type="NCBI Taxonomy" id="1325734"/>
    <lineage>
        <taxon>Eukaryota</taxon>
        <taxon>Fungi</taxon>
        <taxon>Dikarya</taxon>
        <taxon>Ascomycota</taxon>
        <taxon>Pezizomycotina</taxon>
        <taxon>Sordariomycetes</taxon>
        <taxon>Hypocreomycetidae</taxon>
        <taxon>Hypocreales</taxon>
        <taxon>Nectriaceae</taxon>
        <taxon>Fusarium</taxon>
        <taxon>Fusarium solani species complex</taxon>
    </lineage>
</organism>
<dbReference type="Proteomes" id="UP000288168">
    <property type="component" value="Unassembled WGS sequence"/>
</dbReference>
<proteinExistence type="predicted"/>
<dbReference type="EMBL" id="NKCI01000032">
    <property type="protein sequence ID" value="RSL64786.1"/>
    <property type="molecule type" value="Genomic_DNA"/>
</dbReference>
<evidence type="ECO:0000313" key="1">
    <source>
        <dbReference type="EMBL" id="RSL64786.1"/>
    </source>
</evidence>
<comment type="caution">
    <text evidence="1">The sequence shown here is derived from an EMBL/GenBank/DDBJ whole genome shotgun (WGS) entry which is preliminary data.</text>
</comment>
<protein>
    <submittedName>
        <fullName evidence="1">Uncharacterized protein</fullName>
    </submittedName>
</protein>